<gene>
    <name evidence="9" type="ORF">ACG00X_06730</name>
</gene>
<dbReference type="EMBL" id="JBIGIA010000004">
    <property type="protein sequence ID" value="MFG6456524.1"/>
    <property type="molecule type" value="Genomic_DNA"/>
</dbReference>
<evidence type="ECO:0000313" key="10">
    <source>
        <dbReference type="Proteomes" id="UP001606305"/>
    </source>
</evidence>
<organism evidence="9 10">
    <name type="scientific">Pelomonas nitida</name>
    <dbReference type="NCBI Taxonomy" id="3299027"/>
    <lineage>
        <taxon>Bacteria</taxon>
        <taxon>Pseudomonadati</taxon>
        <taxon>Pseudomonadota</taxon>
        <taxon>Betaproteobacteria</taxon>
        <taxon>Burkholderiales</taxon>
        <taxon>Sphaerotilaceae</taxon>
        <taxon>Roseateles</taxon>
    </lineage>
</organism>
<comment type="catalytic activity">
    <reaction evidence="4">
        <text>Hydrolysis of terminal non-reducing beta-D-galactose residues in beta-D-galactosides.</text>
        <dbReference type="EC" id="3.2.1.23"/>
    </reaction>
</comment>
<dbReference type="InterPro" id="IPR031330">
    <property type="entry name" value="Gly_Hdrlase_35_cat"/>
</dbReference>
<dbReference type="InterPro" id="IPR001944">
    <property type="entry name" value="Glycoside_Hdrlase_35"/>
</dbReference>
<feature type="signal peptide" evidence="7">
    <location>
        <begin position="1"/>
        <end position="42"/>
    </location>
</feature>
<name>A0ABW7G3K4_9BURK</name>
<reference evidence="9 10" key="1">
    <citation type="submission" date="2024-09" db="EMBL/GenBank/DDBJ databases">
        <title>Novel species of the genus Pelomonas and Roseateles isolated from streams.</title>
        <authorList>
            <person name="Lu H."/>
        </authorList>
    </citation>
    <scope>NUCLEOTIDE SEQUENCE [LARGE SCALE GENOMIC DNA]</scope>
    <source>
        <strain evidence="9 10">BYS96W</strain>
    </source>
</reference>
<evidence type="ECO:0000256" key="4">
    <source>
        <dbReference type="RuleBase" id="RU000675"/>
    </source>
</evidence>
<evidence type="ECO:0000256" key="2">
    <source>
        <dbReference type="ARBA" id="ARBA00022801"/>
    </source>
</evidence>
<dbReference type="PANTHER" id="PTHR23421">
    <property type="entry name" value="BETA-GALACTOSIDASE RELATED"/>
    <property type="match status" value="1"/>
</dbReference>
<keyword evidence="3 4" id="KW-0326">Glycosidase</keyword>
<dbReference type="SUPFAM" id="SSF51445">
    <property type="entry name" value="(Trans)glycosidases"/>
    <property type="match status" value="1"/>
</dbReference>
<dbReference type="PROSITE" id="PS01182">
    <property type="entry name" value="GLYCOSYL_HYDROL_F35"/>
    <property type="match status" value="1"/>
</dbReference>
<dbReference type="PRINTS" id="PR00742">
    <property type="entry name" value="GLHYDRLASE35"/>
</dbReference>
<evidence type="ECO:0000259" key="8">
    <source>
        <dbReference type="Pfam" id="PF01301"/>
    </source>
</evidence>
<dbReference type="InterPro" id="IPR017853">
    <property type="entry name" value="GH"/>
</dbReference>
<keyword evidence="7" id="KW-0732">Signal</keyword>
<feature type="chain" id="PRO_5046480985" description="Beta-galactosidase" evidence="7">
    <location>
        <begin position="43"/>
        <end position="817"/>
    </location>
</feature>
<feature type="region of interest" description="Disordered" evidence="6">
    <location>
        <begin position="307"/>
        <end position="328"/>
    </location>
</feature>
<proteinExistence type="inferred from homology"/>
<feature type="compositionally biased region" description="Polar residues" evidence="6">
    <location>
        <begin position="310"/>
        <end position="319"/>
    </location>
</feature>
<evidence type="ECO:0000313" key="9">
    <source>
        <dbReference type="EMBL" id="MFG6456524.1"/>
    </source>
</evidence>
<evidence type="ECO:0000256" key="6">
    <source>
        <dbReference type="SAM" id="MobiDB-lite"/>
    </source>
</evidence>
<keyword evidence="2 4" id="KW-0378">Hydrolase</keyword>
<accession>A0ABW7G3K4</accession>
<dbReference type="Proteomes" id="UP001606305">
    <property type="component" value="Unassembled WGS sequence"/>
</dbReference>
<dbReference type="InterPro" id="IPR019801">
    <property type="entry name" value="Glyco_hydro_35_CS"/>
</dbReference>
<evidence type="ECO:0000256" key="7">
    <source>
        <dbReference type="SAM" id="SignalP"/>
    </source>
</evidence>
<dbReference type="EC" id="3.2.1.23" evidence="4"/>
<feature type="domain" description="Glycoside hydrolase 35 catalytic" evidence="8">
    <location>
        <begin position="81"/>
        <end position="427"/>
    </location>
</feature>
<comment type="similarity">
    <text evidence="1 5">Belongs to the glycosyl hydrolase 35 family.</text>
</comment>
<sequence>MNCTHSLKAAKDRPCAAPASQRLAQRLLAALLAAALAPAALADTLKLDARAPVAEPLTGHLKLGTATSPQGETLAANSRYLLKDGKPWLPVMGEYHFSRAPASQWADQLRLMKAAGIDIVASYVFWNHHQEQPGAFNWRGNHDLRRFVQLAQAAGLKVVVRLGPWAHGEARYGGIPDWVVDKMPTRGNDPEYMGHVERLYAEIGGQLKGLLWKDGGPVIGVQLENEYNIRGAGKGEAHISALKALALKAGMDVPLYTVTGWDGTVYPSGEVMPVFGGYPDEPWATSTKELPPKETHAFRFDTRVSGDLGAQTQSHQPGTAETDKDKVPFLGAEYGPGLPAMYRRRTLVSPDDIAAMLPVQLGSGVNLFGYYMFHGGRNPVGVGGTGLEESTLSGGYNDTPRISYDFQAPLGPDGQQRPVLTKLRPFHYFLRDYGAQLATMTVRQPERSPANPADLQTPRWSVRSNGDSGFLFFNNHVRQYPMPTQAGVRFEVQLPGGAVTLPSQPVDIPDGAYFIWPVNLDLDGVALRYATAQPVTRVDAGAQGIVHVFVTTAGLPAEFALADRLQVLKPGSGLQRLGVTAAGRAVSVLLLSPAQAEQLNVLEIAGQRRLVFSEQQAWVADGRLQLRGVGPHPLGAAVFPALARPRAPGLQVRQDGVLQRLALPGSIPQPTLKILPTRPAGNAPRVLKGGLANAAVQPVPEAFATAATWALTLPAKLPAQAEDVLLELDFVGDIGRVFAGTRMLDDWYYNGQHWQLGLRQFGLKPGAELQLSVLPLRADAPIYIDAAHRPAFAAGQAQAAELRGARLLTVRRMSISP</sequence>
<dbReference type="GO" id="GO:0004565">
    <property type="term" value="F:beta-galactosidase activity"/>
    <property type="evidence" value="ECO:0007669"/>
    <property type="project" value="UniProtKB-EC"/>
</dbReference>
<evidence type="ECO:0000256" key="3">
    <source>
        <dbReference type="ARBA" id="ARBA00023295"/>
    </source>
</evidence>
<comment type="caution">
    <text evidence="9">The sequence shown here is derived from an EMBL/GenBank/DDBJ whole genome shotgun (WGS) entry which is preliminary data.</text>
</comment>
<dbReference type="Pfam" id="PF01301">
    <property type="entry name" value="Glyco_hydro_35"/>
    <property type="match status" value="1"/>
</dbReference>
<dbReference type="RefSeq" id="WP_394487277.1">
    <property type="nucleotide sequence ID" value="NZ_JBIGIA010000004.1"/>
</dbReference>
<evidence type="ECO:0000256" key="1">
    <source>
        <dbReference type="ARBA" id="ARBA00009809"/>
    </source>
</evidence>
<protein>
    <recommendedName>
        <fullName evidence="4">Beta-galactosidase</fullName>
        <ecNumber evidence="4">3.2.1.23</ecNumber>
    </recommendedName>
</protein>
<keyword evidence="10" id="KW-1185">Reference proteome</keyword>
<evidence type="ECO:0000256" key="5">
    <source>
        <dbReference type="RuleBase" id="RU003679"/>
    </source>
</evidence>
<dbReference type="Gene3D" id="3.20.20.80">
    <property type="entry name" value="Glycosidases"/>
    <property type="match status" value="1"/>
</dbReference>